<keyword evidence="1" id="KW-0802">TPR repeat</keyword>
<dbReference type="OrthoDB" id="7190835at2"/>
<proteinExistence type="predicted"/>
<dbReference type="RefSeq" id="WP_121481091.1">
    <property type="nucleotide sequence ID" value="NZ_CP032707.1"/>
</dbReference>
<evidence type="ECO:0000259" key="3">
    <source>
        <dbReference type="Pfam" id="PF13399"/>
    </source>
</evidence>
<protein>
    <recommendedName>
        <fullName evidence="3">LytR/CpsA/Psr regulator C-terminal domain-containing protein</fullName>
    </recommendedName>
</protein>
<gene>
    <name evidence="4" type="ORF">D8I30_01065</name>
</gene>
<evidence type="ECO:0000256" key="1">
    <source>
        <dbReference type="PROSITE-ProRule" id="PRU00339"/>
    </source>
</evidence>
<accession>A0A494RCU1</accession>
<dbReference type="Proteomes" id="UP000276984">
    <property type="component" value="Chromosome"/>
</dbReference>
<dbReference type="SMART" id="SM00028">
    <property type="entry name" value="TPR"/>
    <property type="match status" value="2"/>
</dbReference>
<dbReference type="EMBL" id="CP032707">
    <property type="protein sequence ID" value="AYG93931.1"/>
    <property type="molecule type" value="Genomic_DNA"/>
</dbReference>
<dbReference type="Pfam" id="PF13399">
    <property type="entry name" value="LytR_C"/>
    <property type="match status" value="1"/>
</dbReference>
<dbReference type="PROSITE" id="PS50005">
    <property type="entry name" value="TPR"/>
    <property type="match status" value="1"/>
</dbReference>
<feature type="repeat" description="TPR" evidence="1">
    <location>
        <begin position="83"/>
        <end position="116"/>
    </location>
</feature>
<dbReference type="PROSITE" id="PS51257">
    <property type="entry name" value="PROKAR_LIPOPROTEIN"/>
    <property type="match status" value="1"/>
</dbReference>
<feature type="region of interest" description="Disordered" evidence="2">
    <location>
        <begin position="201"/>
        <end position="223"/>
    </location>
</feature>
<evidence type="ECO:0000313" key="5">
    <source>
        <dbReference type="Proteomes" id="UP000276984"/>
    </source>
</evidence>
<evidence type="ECO:0000313" key="4">
    <source>
        <dbReference type="EMBL" id="AYG93931.1"/>
    </source>
</evidence>
<dbReference type="SUPFAM" id="SSF48452">
    <property type="entry name" value="TPR-like"/>
    <property type="match status" value="1"/>
</dbReference>
<feature type="domain" description="LytR/CpsA/Psr regulator C-terminal" evidence="3">
    <location>
        <begin position="222"/>
        <end position="301"/>
    </location>
</feature>
<dbReference type="Gene3D" id="1.25.40.10">
    <property type="entry name" value="Tetratricopeptide repeat domain"/>
    <property type="match status" value="1"/>
</dbReference>
<keyword evidence="5" id="KW-1185">Reference proteome</keyword>
<dbReference type="InterPro" id="IPR011990">
    <property type="entry name" value="TPR-like_helical_dom_sf"/>
</dbReference>
<sequence length="322" mass="33680">MPGLRFMPALGLAVALGGCSLLPFGWIKPDRPVVPRPASMSSASALSNGDAYYDRAVSAIARRDYALALDLLQRARAQDASDVRVLNAFGVVYDKLGRFDLSARYYGQALQLEPASRVVAENLAYSHQLQGLTPASPVAFAGLADAPFPQPSPANAPQVAIAAAPVTPSAPAVMMVETPSLAAPVGALPSAPVPVPVLARADAASPPPPRSPGLMGRPLDLENASGRPALTAATRRHLTSRGWTSPRLSRAVIQPQARTTISFPESRRTIALALSRTLPGPARLTPCATPCEGVRLTLGADARTWRLPPPAEPLGPSPARRS</sequence>
<dbReference type="InterPro" id="IPR019734">
    <property type="entry name" value="TPR_rpt"/>
</dbReference>
<evidence type="ECO:0000256" key="2">
    <source>
        <dbReference type="SAM" id="MobiDB-lite"/>
    </source>
</evidence>
<dbReference type="AlphaFoldDB" id="A0A494RCU1"/>
<dbReference type="InterPro" id="IPR027381">
    <property type="entry name" value="LytR/CpsA/Psr_C"/>
</dbReference>
<name>A0A494RCU1_9CAUL</name>
<reference evidence="4 5" key="1">
    <citation type="submission" date="2018-10" db="EMBL/GenBank/DDBJ databases">
        <title>Complete genome sequence of Brevundimonas naejangsanensis BRV3.</title>
        <authorList>
            <person name="Berrios L."/>
            <person name="Ely B."/>
        </authorList>
    </citation>
    <scope>NUCLEOTIDE SEQUENCE [LARGE SCALE GENOMIC DNA]</scope>
    <source>
        <strain evidence="4 5">BRV3</strain>
    </source>
</reference>
<organism evidence="4 5">
    <name type="scientific">Brevundimonas naejangsanensis</name>
    <dbReference type="NCBI Taxonomy" id="588932"/>
    <lineage>
        <taxon>Bacteria</taxon>
        <taxon>Pseudomonadati</taxon>
        <taxon>Pseudomonadota</taxon>
        <taxon>Alphaproteobacteria</taxon>
        <taxon>Caulobacterales</taxon>
        <taxon>Caulobacteraceae</taxon>
        <taxon>Brevundimonas</taxon>
    </lineage>
</organism>